<keyword evidence="6" id="KW-0808">Transferase</keyword>
<dbReference type="Gene3D" id="3.30.565.10">
    <property type="entry name" value="Histidine kinase-like ATPase, C-terminal domain"/>
    <property type="match status" value="1"/>
</dbReference>
<dbReference type="PANTHER" id="PTHR43065">
    <property type="entry name" value="SENSOR HISTIDINE KINASE"/>
    <property type="match status" value="1"/>
</dbReference>
<sequence>MSSSTVNQLHGPVRRPAIATTGSFEATLPPLPETTVFAGPPAAPTPVAEIVAALRTIVQLEGLTETEYTWLATHGTERIGDDRALLFRENDPADSMVFLLKGEVHVRRRKTGPMALFIGRAGQMTGKLPFSRMKNYGGDGYASGPVWALDIHESLFPAMLEAIPSMAQRCVSHLLDRVREVTRMEQQAEKLSALGKLAANLAHELNNPASAAQRSAASLFGELREYGEQKYRLGNLCLTEEETRSYKNWVRDTRIRMSAYSSTCKAPHSPLALTDREEMITRWLEQHHIPSPWSIAPALAETSLPIDRLDELAAVIKPDILPVAVATVASSLRVERMAETVVDSTVRIFDLISAIKDYSYMDQAPIQDVDLAQSLENTLVMFNSRLNDIVVETDFDPTLPPVSAYGSELNQVWTALIENALDAMNDSGTLRLCTKLTGQFALVEVWNSGPEIDPAIRSRIFEPFFTTKAPGRGLGLGLDTAQRIVSKHSGFVSVESKPGATCFQVRLPLDRAEAY</sequence>
<dbReference type="InterPro" id="IPR000595">
    <property type="entry name" value="cNMP-bd_dom"/>
</dbReference>
<dbReference type="AlphaFoldDB" id="A0A916RSF2"/>
<organism evidence="6 7">
    <name type="scientific">Edaphobacter acidisoli</name>
    <dbReference type="NCBI Taxonomy" id="2040573"/>
    <lineage>
        <taxon>Bacteria</taxon>
        <taxon>Pseudomonadati</taxon>
        <taxon>Acidobacteriota</taxon>
        <taxon>Terriglobia</taxon>
        <taxon>Terriglobales</taxon>
        <taxon>Acidobacteriaceae</taxon>
        <taxon>Edaphobacter</taxon>
    </lineage>
</organism>
<evidence type="ECO:0000256" key="1">
    <source>
        <dbReference type="ARBA" id="ARBA00000085"/>
    </source>
</evidence>
<name>A0A916RSF2_9BACT</name>
<feature type="domain" description="Histidine kinase" evidence="5">
    <location>
        <begin position="297"/>
        <end position="511"/>
    </location>
</feature>
<evidence type="ECO:0000313" key="7">
    <source>
        <dbReference type="Proteomes" id="UP000648801"/>
    </source>
</evidence>
<dbReference type="PROSITE" id="PS50109">
    <property type="entry name" value="HIS_KIN"/>
    <property type="match status" value="1"/>
</dbReference>
<dbReference type="InterPro" id="IPR004358">
    <property type="entry name" value="Sig_transdc_His_kin-like_C"/>
</dbReference>
<dbReference type="Pfam" id="PF02518">
    <property type="entry name" value="HATPase_c"/>
    <property type="match status" value="1"/>
</dbReference>
<evidence type="ECO:0000256" key="2">
    <source>
        <dbReference type="ARBA" id="ARBA00012438"/>
    </source>
</evidence>
<gene>
    <name evidence="6" type="ORF">GCM10011507_15000</name>
</gene>
<dbReference type="RefSeq" id="WP_229668782.1">
    <property type="nucleotide sequence ID" value="NZ_BMJB01000001.1"/>
</dbReference>
<evidence type="ECO:0000313" key="6">
    <source>
        <dbReference type="EMBL" id="GGA64390.1"/>
    </source>
</evidence>
<dbReference type="SMART" id="SM00387">
    <property type="entry name" value="HATPase_c"/>
    <property type="match status" value="1"/>
</dbReference>
<accession>A0A916RSF2</accession>
<dbReference type="InterPro" id="IPR003594">
    <property type="entry name" value="HATPase_dom"/>
</dbReference>
<evidence type="ECO:0000259" key="4">
    <source>
        <dbReference type="PROSITE" id="PS50042"/>
    </source>
</evidence>
<feature type="domain" description="Cyclic nucleotide-binding" evidence="4">
    <location>
        <begin position="59"/>
        <end position="177"/>
    </location>
</feature>
<dbReference type="PANTHER" id="PTHR43065:SF48">
    <property type="entry name" value="HISTIDINE KINASE"/>
    <property type="match status" value="1"/>
</dbReference>
<feature type="region of interest" description="Disordered" evidence="3">
    <location>
        <begin position="1"/>
        <end position="21"/>
    </location>
</feature>
<evidence type="ECO:0000259" key="5">
    <source>
        <dbReference type="PROSITE" id="PS50109"/>
    </source>
</evidence>
<reference evidence="6" key="2">
    <citation type="submission" date="2020-09" db="EMBL/GenBank/DDBJ databases">
        <authorList>
            <person name="Sun Q."/>
            <person name="Zhou Y."/>
        </authorList>
    </citation>
    <scope>NUCLEOTIDE SEQUENCE</scope>
    <source>
        <strain evidence="6">CGMCC 1.15447</strain>
    </source>
</reference>
<dbReference type="PROSITE" id="PS50042">
    <property type="entry name" value="CNMP_BINDING_3"/>
    <property type="match status" value="1"/>
</dbReference>
<dbReference type="InterPro" id="IPR014710">
    <property type="entry name" value="RmlC-like_jellyroll"/>
</dbReference>
<keyword evidence="7" id="KW-1185">Reference proteome</keyword>
<evidence type="ECO:0000256" key="3">
    <source>
        <dbReference type="SAM" id="MobiDB-lite"/>
    </source>
</evidence>
<dbReference type="Proteomes" id="UP000648801">
    <property type="component" value="Unassembled WGS sequence"/>
</dbReference>
<dbReference type="EC" id="2.7.13.3" evidence="2"/>
<dbReference type="Gene3D" id="1.10.287.130">
    <property type="match status" value="1"/>
</dbReference>
<dbReference type="SUPFAM" id="SSF51206">
    <property type="entry name" value="cAMP-binding domain-like"/>
    <property type="match status" value="1"/>
</dbReference>
<proteinExistence type="predicted"/>
<dbReference type="InterPro" id="IPR036890">
    <property type="entry name" value="HATPase_C_sf"/>
</dbReference>
<dbReference type="EMBL" id="BMJB01000001">
    <property type="protein sequence ID" value="GGA64390.1"/>
    <property type="molecule type" value="Genomic_DNA"/>
</dbReference>
<dbReference type="InterPro" id="IPR018490">
    <property type="entry name" value="cNMP-bd_dom_sf"/>
</dbReference>
<dbReference type="GO" id="GO:0004673">
    <property type="term" value="F:protein histidine kinase activity"/>
    <property type="evidence" value="ECO:0007669"/>
    <property type="project" value="UniProtKB-EC"/>
</dbReference>
<comment type="catalytic activity">
    <reaction evidence="1">
        <text>ATP + protein L-histidine = ADP + protein N-phospho-L-histidine.</text>
        <dbReference type="EC" id="2.7.13.3"/>
    </reaction>
</comment>
<dbReference type="CDD" id="cd00038">
    <property type="entry name" value="CAP_ED"/>
    <property type="match status" value="1"/>
</dbReference>
<dbReference type="Gene3D" id="2.60.120.10">
    <property type="entry name" value="Jelly Rolls"/>
    <property type="match status" value="1"/>
</dbReference>
<dbReference type="SUPFAM" id="SSF55874">
    <property type="entry name" value="ATPase domain of HSP90 chaperone/DNA topoisomerase II/histidine kinase"/>
    <property type="match status" value="1"/>
</dbReference>
<reference evidence="6" key="1">
    <citation type="journal article" date="2014" name="Int. J. Syst. Evol. Microbiol.">
        <title>Complete genome sequence of Corynebacterium casei LMG S-19264T (=DSM 44701T), isolated from a smear-ripened cheese.</title>
        <authorList>
            <consortium name="US DOE Joint Genome Institute (JGI-PGF)"/>
            <person name="Walter F."/>
            <person name="Albersmeier A."/>
            <person name="Kalinowski J."/>
            <person name="Ruckert C."/>
        </authorList>
    </citation>
    <scope>NUCLEOTIDE SEQUENCE</scope>
    <source>
        <strain evidence="6">CGMCC 1.15447</strain>
    </source>
</reference>
<comment type="caution">
    <text evidence="6">The sequence shown here is derived from an EMBL/GenBank/DDBJ whole genome shotgun (WGS) entry which is preliminary data.</text>
</comment>
<keyword evidence="6" id="KW-0418">Kinase</keyword>
<protein>
    <recommendedName>
        <fullName evidence="2">histidine kinase</fullName>
        <ecNumber evidence="2">2.7.13.3</ecNumber>
    </recommendedName>
</protein>
<dbReference type="PRINTS" id="PR00344">
    <property type="entry name" value="BCTRLSENSOR"/>
</dbReference>
<dbReference type="InterPro" id="IPR005467">
    <property type="entry name" value="His_kinase_dom"/>
</dbReference>